<reference evidence="1 2" key="1">
    <citation type="submission" date="2023-02" db="EMBL/GenBank/DDBJ databases">
        <title>LHISI_Scaffold_Assembly.</title>
        <authorList>
            <person name="Stuart O.P."/>
            <person name="Cleave R."/>
            <person name="Magrath M.J.L."/>
            <person name="Mikheyev A.S."/>
        </authorList>
    </citation>
    <scope>NUCLEOTIDE SEQUENCE [LARGE SCALE GENOMIC DNA]</scope>
    <source>
        <strain evidence="1">Daus_M_001</strain>
        <tissue evidence="1">Leg muscle</tissue>
    </source>
</reference>
<dbReference type="EMBL" id="JARBHB010000002">
    <property type="protein sequence ID" value="KAJ8892777.1"/>
    <property type="molecule type" value="Genomic_DNA"/>
</dbReference>
<evidence type="ECO:0000313" key="2">
    <source>
        <dbReference type="Proteomes" id="UP001159363"/>
    </source>
</evidence>
<comment type="caution">
    <text evidence="1">The sequence shown here is derived from an EMBL/GenBank/DDBJ whole genome shotgun (WGS) entry which is preliminary data.</text>
</comment>
<sequence>MPFTHNILSSGHHQMLSSMRMPLRKLNVIFFKRHVTTRSLKGTRNYFLSGTRQTQHIAEKIMQLFSMVSQRRGQEMVPKLKKFYWECLLPEILNSRKA</sequence>
<evidence type="ECO:0000313" key="1">
    <source>
        <dbReference type="EMBL" id="KAJ8892777.1"/>
    </source>
</evidence>
<gene>
    <name evidence="1" type="ORF">PR048_005358</name>
</gene>
<proteinExistence type="predicted"/>
<organism evidence="1 2">
    <name type="scientific">Dryococelus australis</name>
    <dbReference type="NCBI Taxonomy" id="614101"/>
    <lineage>
        <taxon>Eukaryota</taxon>
        <taxon>Metazoa</taxon>
        <taxon>Ecdysozoa</taxon>
        <taxon>Arthropoda</taxon>
        <taxon>Hexapoda</taxon>
        <taxon>Insecta</taxon>
        <taxon>Pterygota</taxon>
        <taxon>Neoptera</taxon>
        <taxon>Polyneoptera</taxon>
        <taxon>Phasmatodea</taxon>
        <taxon>Verophasmatodea</taxon>
        <taxon>Anareolatae</taxon>
        <taxon>Phasmatidae</taxon>
        <taxon>Eurycanthinae</taxon>
        <taxon>Dryococelus</taxon>
    </lineage>
</organism>
<name>A0ABQ9I8H7_9NEOP</name>
<dbReference type="Proteomes" id="UP001159363">
    <property type="component" value="Chromosome 2"/>
</dbReference>
<keyword evidence="2" id="KW-1185">Reference proteome</keyword>
<protein>
    <submittedName>
        <fullName evidence="1">Uncharacterized protein</fullName>
    </submittedName>
</protein>
<accession>A0ABQ9I8H7</accession>